<evidence type="ECO:0000256" key="5">
    <source>
        <dbReference type="ARBA" id="ARBA00022777"/>
    </source>
</evidence>
<keyword evidence="6 9" id="KW-0067">ATP-binding</keyword>
<feature type="binding site" evidence="9">
    <location>
        <position position="59"/>
    </location>
    <ligand>
        <name>ATP</name>
        <dbReference type="ChEBI" id="CHEBI:30616"/>
    </ligand>
</feature>
<keyword evidence="3" id="KW-0808">Transferase</keyword>
<dbReference type="GO" id="GO:0005524">
    <property type="term" value="F:ATP binding"/>
    <property type="evidence" value="ECO:0007669"/>
    <property type="project" value="UniProtKB-UniRule"/>
</dbReference>
<organism evidence="11 12">
    <name type="scientific">Trifolium subterraneum</name>
    <name type="common">Subterranean clover</name>
    <dbReference type="NCBI Taxonomy" id="3900"/>
    <lineage>
        <taxon>Eukaryota</taxon>
        <taxon>Viridiplantae</taxon>
        <taxon>Streptophyta</taxon>
        <taxon>Embryophyta</taxon>
        <taxon>Tracheophyta</taxon>
        <taxon>Spermatophyta</taxon>
        <taxon>Magnoliopsida</taxon>
        <taxon>eudicotyledons</taxon>
        <taxon>Gunneridae</taxon>
        <taxon>Pentapetalae</taxon>
        <taxon>rosids</taxon>
        <taxon>fabids</taxon>
        <taxon>Fabales</taxon>
        <taxon>Fabaceae</taxon>
        <taxon>Papilionoideae</taxon>
        <taxon>50 kb inversion clade</taxon>
        <taxon>NPAAA clade</taxon>
        <taxon>Hologalegina</taxon>
        <taxon>IRL clade</taxon>
        <taxon>Trifolieae</taxon>
        <taxon>Trifolium</taxon>
    </lineage>
</organism>
<evidence type="ECO:0000256" key="1">
    <source>
        <dbReference type="ARBA" id="ARBA00012513"/>
    </source>
</evidence>
<evidence type="ECO:0000256" key="8">
    <source>
        <dbReference type="ARBA" id="ARBA00048679"/>
    </source>
</evidence>
<evidence type="ECO:0000256" key="4">
    <source>
        <dbReference type="ARBA" id="ARBA00022741"/>
    </source>
</evidence>
<keyword evidence="2" id="KW-0723">Serine/threonine-protein kinase</keyword>
<evidence type="ECO:0000313" key="12">
    <source>
        <dbReference type="Proteomes" id="UP000242715"/>
    </source>
</evidence>
<sequence>MELPEILHFAQTVMLTLITARGEKIGLHHFSPIRPLGCGDTGSVHLVELRGTGELYAMKAMEKSVMLNRNKVHRACIEREIISLLDHPFLPTLYTSFQTDTHVCLITDFCPGGELFALLDRQPMKILKEDSARYFWFNIFVIIDIVKQSLPSNRRRSRSQPPPLFVAEPITQSNSFVGTEEYIAPEIITGARHTSAIDWWTLGILLYEMLYGRTPFRGKNRQKTFSNILHKDLTFPSSIPASLAARQLINALLQRDPGSRLGSTTGTNDIKQHPFFRGINWPLIRNMSPPPLDVPLQFIGIDPTAKDKKWEDDGVLTSSIDLDIF</sequence>
<dbReference type="PANTHER" id="PTHR45637">
    <property type="entry name" value="FLIPPASE KINASE 1-RELATED"/>
    <property type="match status" value="1"/>
</dbReference>
<dbReference type="InterPro" id="IPR000719">
    <property type="entry name" value="Prot_kinase_dom"/>
</dbReference>
<dbReference type="GO" id="GO:0004674">
    <property type="term" value="F:protein serine/threonine kinase activity"/>
    <property type="evidence" value="ECO:0007669"/>
    <property type="project" value="UniProtKB-KW"/>
</dbReference>
<protein>
    <recommendedName>
        <fullName evidence="1">non-specific serine/threonine protein kinase</fullName>
        <ecNumber evidence="1">2.7.11.1</ecNumber>
    </recommendedName>
</protein>
<dbReference type="Gene3D" id="1.10.510.10">
    <property type="entry name" value="Transferase(Phosphotransferase) domain 1"/>
    <property type="match status" value="1"/>
</dbReference>
<dbReference type="Proteomes" id="UP000242715">
    <property type="component" value="Unassembled WGS sequence"/>
</dbReference>
<evidence type="ECO:0000256" key="6">
    <source>
        <dbReference type="ARBA" id="ARBA00022840"/>
    </source>
</evidence>
<name>A0A2Z6NA54_TRISU</name>
<accession>A0A2Z6NA54</accession>
<evidence type="ECO:0000256" key="2">
    <source>
        <dbReference type="ARBA" id="ARBA00022527"/>
    </source>
</evidence>
<dbReference type="FunFam" id="3.30.200.20:FF:000133">
    <property type="entry name" value="LOV domain-containing protein"/>
    <property type="match status" value="1"/>
</dbReference>
<dbReference type="EMBL" id="DF973817">
    <property type="protein sequence ID" value="GAU40626.1"/>
    <property type="molecule type" value="Genomic_DNA"/>
</dbReference>
<evidence type="ECO:0000256" key="3">
    <source>
        <dbReference type="ARBA" id="ARBA00022679"/>
    </source>
</evidence>
<dbReference type="PROSITE" id="PS00107">
    <property type="entry name" value="PROTEIN_KINASE_ATP"/>
    <property type="match status" value="1"/>
</dbReference>
<evidence type="ECO:0000313" key="11">
    <source>
        <dbReference type="EMBL" id="GAU40626.1"/>
    </source>
</evidence>
<dbReference type="AlphaFoldDB" id="A0A2Z6NA54"/>
<keyword evidence="5" id="KW-0418">Kinase</keyword>
<gene>
    <name evidence="11" type="ORF">TSUD_190030</name>
</gene>
<comment type="catalytic activity">
    <reaction evidence="7">
        <text>L-threonyl-[protein] + ATP = O-phospho-L-threonyl-[protein] + ADP + H(+)</text>
        <dbReference type="Rhea" id="RHEA:46608"/>
        <dbReference type="Rhea" id="RHEA-COMP:11060"/>
        <dbReference type="Rhea" id="RHEA-COMP:11605"/>
        <dbReference type="ChEBI" id="CHEBI:15378"/>
        <dbReference type="ChEBI" id="CHEBI:30013"/>
        <dbReference type="ChEBI" id="CHEBI:30616"/>
        <dbReference type="ChEBI" id="CHEBI:61977"/>
        <dbReference type="ChEBI" id="CHEBI:456216"/>
        <dbReference type="EC" id="2.7.11.1"/>
    </reaction>
</comment>
<keyword evidence="12" id="KW-1185">Reference proteome</keyword>
<keyword evidence="4 9" id="KW-0547">Nucleotide-binding</keyword>
<dbReference type="OrthoDB" id="432483at2759"/>
<dbReference type="Pfam" id="PF00069">
    <property type="entry name" value="Pkinase"/>
    <property type="match status" value="2"/>
</dbReference>
<evidence type="ECO:0000259" key="10">
    <source>
        <dbReference type="PROSITE" id="PS50011"/>
    </source>
</evidence>
<reference evidence="12" key="1">
    <citation type="journal article" date="2017" name="Front. Plant Sci.">
        <title>Climate Clever Clovers: New Paradigm to Reduce the Environmental Footprint of Ruminants by Breeding Low Methanogenic Forages Utilizing Haplotype Variation.</title>
        <authorList>
            <person name="Kaur P."/>
            <person name="Appels R."/>
            <person name="Bayer P.E."/>
            <person name="Keeble-Gagnere G."/>
            <person name="Wang J."/>
            <person name="Hirakawa H."/>
            <person name="Shirasawa K."/>
            <person name="Vercoe P."/>
            <person name="Stefanova K."/>
            <person name="Durmic Z."/>
            <person name="Nichols P."/>
            <person name="Revell C."/>
            <person name="Isobe S.N."/>
            <person name="Edwards D."/>
            <person name="Erskine W."/>
        </authorList>
    </citation>
    <scope>NUCLEOTIDE SEQUENCE [LARGE SCALE GENOMIC DNA]</scope>
    <source>
        <strain evidence="12">cv. Daliak</strain>
    </source>
</reference>
<dbReference type="SMART" id="SM00220">
    <property type="entry name" value="S_TKc"/>
    <property type="match status" value="1"/>
</dbReference>
<dbReference type="InterPro" id="IPR011009">
    <property type="entry name" value="Kinase-like_dom_sf"/>
</dbReference>
<dbReference type="EC" id="2.7.11.1" evidence="1"/>
<dbReference type="InterPro" id="IPR017441">
    <property type="entry name" value="Protein_kinase_ATP_BS"/>
</dbReference>
<evidence type="ECO:0000256" key="7">
    <source>
        <dbReference type="ARBA" id="ARBA00047899"/>
    </source>
</evidence>
<dbReference type="SUPFAM" id="SSF56112">
    <property type="entry name" value="Protein kinase-like (PK-like)"/>
    <property type="match status" value="1"/>
</dbReference>
<comment type="catalytic activity">
    <reaction evidence="8">
        <text>L-seryl-[protein] + ATP = O-phospho-L-seryl-[protein] + ADP + H(+)</text>
        <dbReference type="Rhea" id="RHEA:17989"/>
        <dbReference type="Rhea" id="RHEA-COMP:9863"/>
        <dbReference type="Rhea" id="RHEA-COMP:11604"/>
        <dbReference type="ChEBI" id="CHEBI:15378"/>
        <dbReference type="ChEBI" id="CHEBI:29999"/>
        <dbReference type="ChEBI" id="CHEBI:30616"/>
        <dbReference type="ChEBI" id="CHEBI:83421"/>
        <dbReference type="ChEBI" id="CHEBI:456216"/>
        <dbReference type="EC" id="2.7.11.1"/>
    </reaction>
</comment>
<evidence type="ECO:0000256" key="9">
    <source>
        <dbReference type="PROSITE-ProRule" id="PRU10141"/>
    </source>
</evidence>
<feature type="domain" description="Protein kinase" evidence="10">
    <location>
        <begin position="30"/>
        <end position="276"/>
    </location>
</feature>
<dbReference type="PROSITE" id="PS50011">
    <property type="entry name" value="PROTEIN_KINASE_DOM"/>
    <property type="match status" value="1"/>
</dbReference>
<dbReference type="Gene3D" id="3.30.200.20">
    <property type="entry name" value="Phosphorylase Kinase, domain 1"/>
    <property type="match status" value="1"/>
</dbReference>
<proteinExistence type="predicted"/>